<protein>
    <recommendedName>
        <fullName evidence="2">DUF4283 domain-containing protein</fullName>
    </recommendedName>
</protein>
<accession>A0ABD0VFM4</accession>
<evidence type="ECO:0000259" key="2">
    <source>
        <dbReference type="Pfam" id="PF14111"/>
    </source>
</evidence>
<dbReference type="Pfam" id="PF14111">
    <property type="entry name" value="DUF4283"/>
    <property type="match status" value="1"/>
</dbReference>
<reference evidence="3 4" key="1">
    <citation type="journal article" date="2024" name="Plant Biotechnol. J.">
        <title>Dendrobium thyrsiflorum genome and its molecular insights into genes involved in important horticultural traits.</title>
        <authorList>
            <person name="Chen B."/>
            <person name="Wang J.Y."/>
            <person name="Zheng P.J."/>
            <person name="Li K.L."/>
            <person name="Liang Y.M."/>
            <person name="Chen X.F."/>
            <person name="Zhang C."/>
            <person name="Zhao X."/>
            <person name="He X."/>
            <person name="Zhang G.Q."/>
            <person name="Liu Z.J."/>
            <person name="Xu Q."/>
        </authorList>
    </citation>
    <scope>NUCLEOTIDE SEQUENCE [LARGE SCALE GENOMIC DNA]</scope>
    <source>
        <strain evidence="3">GZMU011</strain>
    </source>
</reference>
<dbReference type="AlphaFoldDB" id="A0ABD0VFM4"/>
<dbReference type="PANTHER" id="PTHR31286:SF179">
    <property type="entry name" value="RNASE H TYPE-1 DOMAIN-CONTAINING PROTEIN"/>
    <property type="match status" value="1"/>
</dbReference>
<keyword evidence="4" id="KW-1185">Reference proteome</keyword>
<evidence type="ECO:0000256" key="1">
    <source>
        <dbReference type="SAM" id="MobiDB-lite"/>
    </source>
</evidence>
<evidence type="ECO:0000313" key="4">
    <source>
        <dbReference type="Proteomes" id="UP001552299"/>
    </source>
</evidence>
<feature type="region of interest" description="Disordered" evidence="1">
    <location>
        <begin position="191"/>
        <end position="220"/>
    </location>
</feature>
<dbReference type="PANTHER" id="PTHR31286">
    <property type="entry name" value="GLYCINE-RICH CELL WALL STRUCTURAL PROTEIN 1.8-LIKE"/>
    <property type="match status" value="1"/>
</dbReference>
<dbReference type="EMBL" id="JANQDX010000007">
    <property type="protein sequence ID" value="KAL0921471.1"/>
    <property type="molecule type" value="Genomic_DNA"/>
</dbReference>
<feature type="compositionally biased region" description="Polar residues" evidence="1">
    <location>
        <begin position="191"/>
        <end position="202"/>
    </location>
</feature>
<gene>
    <name evidence="3" type="ORF">M5K25_008547</name>
</gene>
<comment type="caution">
    <text evidence="3">The sequence shown here is derived from an EMBL/GenBank/DDBJ whole genome shotgun (WGS) entry which is preliminary data.</text>
</comment>
<dbReference type="InterPro" id="IPR040256">
    <property type="entry name" value="At4g02000-like"/>
</dbReference>
<sequence>MYAAFSVTLLDPRHVLIKLENDLDYSRIFAHRSYYVFNCYMKVIKWSPLFDISAESPIVLIWISFPELRPHFFSPRILLGMGSLFGRPLHIDNVTTMRSRPSVERVLVELVVIKQYPASIWLGPKKYGYVQKVVMNDFPEFCDHCKMLGHCKLQCYHLNPNLRKANDVKAKTPVVEELVNPREIVSNQILNNSQTPSKNPENNVPLAKQIGNGDEENGKAKANDINKIDTITHQDGYQAPKLLSWAMTSWKT</sequence>
<dbReference type="InterPro" id="IPR025558">
    <property type="entry name" value="DUF4283"/>
</dbReference>
<proteinExistence type="predicted"/>
<feature type="domain" description="DUF4283" evidence="2">
    <location>
        <begin position="6"/>
        <end position="52"/>
    </location>
</feature>
<evidence type="ECO:0000313" key="3">
    <source>
        <dbReference type="EMBL" id="KAL0921471.1"/>
    </source>
</evidence>
<organism evidence="3 4">
    <name type="scientific">Dendrobium thyrsiflorum</name>
    <name type="common">Pinecone-like raceme dendrobium</name>
    <name type="synonym">Orchid</name>
    <dbReference type="NCBI Taxonomy" id="117978"/>
    <lineage>
        <taxon>Eukaryota</taxon>
        <taxon>Viridiplantae</taxon>
        <taxon>Streptophyta</taxon>
        <taxon>Embryophyta</taxon>
        <taxon>Tracheophyta</taxon>
        <taxon>Spermatophyta</taxon>
        <taxon>Magnoliopsida</taxon>
        <taxon>Liliopsida</taxon>
        <taxon>Asparagales</taxon>
        <taxon>Orchidaceae</taxon>
        <taxon>Epidendroideae</taxon>
        <taxon>Malaxideae</taxon>
        <taxon>Dendrobiinae</taxon>
        <taxon>Dendrobium</taxon>
    </lineage>
</organism>
<name>A0ABD0VFM4_DENTH</name>
<dbReference type="Proteomes" id="UP001552299">
    <property type="component" value="Unassembled WGS sequence"/>
</dbReference>